<evidence type="ECO:0000313" key="7">
    <source>
        <dbReference type="Proteomes" id="UP001448858"/>
    </source>
</evidence>
<name>A0ABZ3A3F0_9MICC</name>
<protein>
    <submittedName>
        <fullName evidence="6">MarR family winged helix-turn-helix transcriptional regulator</fullName>
    </submittedName>
</protein>
<dbReference type="InterPro" id="IPR039422">
    <property type="entry name" value="MarR/SlyA-like"/>
</dbReference>
<dbReference type="SMART" id="SM00347">
    <property type="entry name" value="HTH_MARR"/>
    <property type="match status" value="1"/>
</dbReference>
<dbReference type="PANTHER" id="PTHR33164">
    <property type="entry name" value="TRANSCRIPTIONAL REGULATOR, MARR FAMILY"/>
    <property type="match status" value="1"/>
</dbReference>
<dbReference type="InterPro" id="IPR000835">
    <property type="entry name" value="HTH_MarR-typ"/>
</dbReference>
<feature type="domain" description="HTH marR-type" evidence="5">
    <location>
        <begin position="3"/>
        <end position="134"/>
    </location>
</feature>
<evidence type="ECO:0000256" key="1">
    <source>
        <dbReference type="ARBA" id="ARBA00023015"/>
    </source>
</evidence>
<reference evidence="6 7" key="1">
    <citation type="submission" date="2024-04" db="EMBL/GenBank/DDBJ databases">
        <title>Arthrobacter sp. from Plains bison fecal sample.</title>
        <authorList>
            <person name="Ruzzini A."/>
        </authorList>
    </citation>
    <scope>NUCLEOTIDE SEQUENCE [LARGE SCALE GENOMIC DNA]</scope>
    <source>
        <strain evidence="6 7">EINP1</strain>
    </source>
</reference>
<dbReference type="EMBL" id="CP151657">
    <property type="protein sequence ID" value="WZP17702.1"/>
    <property type="molecule type" value="Genomic_DNA"/>
</dbReference>
<dbReference type="InterPro" id="IPR036388">
    <property type="entry name" value="WH-like_DNA-bd_sf"/>
</dbReference>
<keyword evidence="2" id="KW-0238">DNA-binding</keyword>
<dbReference type="Gene3D" id="1.10.10.10">
    <property type="entry name" value="Winged helix-like DNA-binding domain superfamily/Winged helix DNA-binding domain"/>
    <property type="match status" value="1"/>
</dbReference>
<evidence type="ECO:0000256" key="4">
    <source>
        <dbReference type="SAM" id="MobiDB-lite"/>
    </source>
</evidence>
<dbReference type="PROSITE" id="PS01117">
    <property type="entry name" value="HTH_MARR_1"/>
    <property type="match status" value="1"/>
</dbReference>
<organism evidence="6 7">
    <name type="scientific">Arthrobacter citreus</name>
    <dbReference type="NCBI Taxonomy" id="1670"/>
    <lineage>
        <taxon>Bacteria</taxon>
        <taxon>Bacillati</taxon>
        <taxon>Actinomycetota</taxon>
        <taxon>Actinomycetes</taxon>
        <taxon>Micrococcales</taxon>
        <taxon>Micrococcaceae</taxon>
        <taxon>Arthrobacter</taxon>
    </lineage>
</organism>
<evidence type="ECO:0000256" key="3">
    <source>
        <dbReference type="ARBA" id="ARBA00023163"/>
    </source>
</evidence>
<keyword evidence="7" id="KW-1185">Reference proteome</keyword>
<proteinExistence type="predicted"/>
<dbReference type="Proteomes" id="UP001448858">
    <property type="component" value="Chromosome"/>
</dbReference>
<dbReference type="SUPFAM" id="SSF46785">
    <property type="entry name" value="Winged helix' DNA-binding domain"/>
    <property type="match status" value="1"/>
</dbReference>
<keyword evidence="3" id="KW-0804">Transcription</keyword>
<sequence>MEHWPTGRLLSTAARLVEHAWNERLVRIGVTHAGVIALGVLDSQGPMTQAHLAQLVRVQAQTMGKTLSRLEAHGHVARVRNDLDRRSHMVSITPQGVEALREAQNIERTLIEGGELMSEALRGQLRNVIRELGNPRWQLAVDVPGLPIPVVPAEEIVGAPTPEETPAGDAGTEAAKTESA</sequence>
<evidence type="ECO:0000256" key="2">
    <source>
        <dbReference type="ARBA" id="ARBA00023125"/>
    </source>
</evidence>
<evidence type="ECO:0000313" key="6">
    <source>
        <dbReference type="EMBL" id="WZP17702.1"/>
    </source>
</evidence>
<dbReference type="PROSITE" id="PS50995">
    <property type="entry name" value="HTH_MARR_2"/>
    <property type="match status" value="1"/>
</dbReference>
<dbReference type="InterPro" id="IPR036390">
    <property type="entry name" value="WH_DNA-bd_sf"/>
</dbReference>
<keyword evidence="1" id="KW-0805">Transcription regulation</keyword>
<feature type="region of interest" description="Disordered" evidence="4">
    <location>
        <begin position="158"/>
        <end position="180"/>
    </location>
</feature>
<dbReference type="Pfam" id="PF12802">
    <property type="entry name" value="MarR_2"/>
    <property type="match status" value="1"/>
</dbReference>
<dbReference type="InterPro" id="IPR023187">
    <property type="entry name" value="Tscrpt_reg_MarR-type_CS"/>
</dbReference>
<accession>A0ABZ3A3F0</accession>
<evidence type="ECO:0000259" key="5">
    <source>
        <dbReference type="PROSITE" id="PS50995"/>
    </source>
</evidence>
<gene>
    <name evidence="6" type="ORF">AAE021_03335</name>
</gene>
<dbReference type="PANTHER" id="PTHR33164:SF64">
    <property type="entry name" value="TRANSCRIPTIONAL REGULATOR SLYA"/>
    <property type="match status" value="1"/>
</dbReference>